<accession>A0ABP9D5N4</accession>
<evidence type="ECO:0000313" key="1">
    <source>
        <dbReference type="EMBL" id="GAA4830977.1"/>
    </source>
</evidence>
<sequence>MTICSTFSWAQQKAPEKEQSLPPMVTAIEPRPFKLSGIRLGADIIGIGESLFDDKVEKWYLYGDIMLDNALFFTLEYGLQDITRSGEFTLTEDDTRRYVYQSDGFFWRGGVEYNLLAKESTYSGLYIGAKYAFAQFDQYSSYLSQGSDYWEEPSEQQELREENVNAHWVQVMAGIKYRILGNFYVDLSTALGVPLNFTDDLITANDIPGFGLNKQNNSKMILQMRLLYKIPLWKTKVDITEEQLLERY</sequence>
<name>A0ABP9D5N4_9BACT</name>
<comment type="caution">
    <text evidence="1">The sequence shown here is derived from an EMBL/GenBank/DDBJ whole genome shotgun (WGS) entry which is preliminary data.</text>
</comment>
<organism evidence="1 2">
    <name type="scientific">Algivirga pacifica</name>
    <dbReference type="NCBI Taxonomy" id="1162670"/>
    <lineage>
        <taxon>Bacteria</taxon>
        <taxon>Pseudomonadati</taxon>
        <taxon>Bacteroidota</taxon>
        <taxon>Cytophagia</taxon>
        <taxon>Cytophagales</taxon>
        <taxon>Flammeovirgaceae</taxon>
        <taxon>Algivirga</taxon>
    </lineage>
</organism>
<evidence type="ECO:0008006" key="3">
    <source>
        <dbReference type="Google" id="ProtNLM"/>
    </source>
</evidence>
<keyword evidence="2" id="KW-1185">Reference proteome</keyword>
<evidence type="ECO:0000313" key="2">
    <source>
        <dbReference type="Proteomes" id="UP001500298"/>
    </source>
</evidence>
<dbReference type="Proteomes" id="UP001500298">
    <property type="component" value="Unassembled WGS sequence"/>
</dbReference>
<gene>
    <name evidence="1" type="ORF">GCM10023331_15360</name>
</gene>
<proteinExistence type="predicted"/>
<dbReference type="EMBL" id="BAABJX010000022">
    <property type="protein sequence ID" value="GAA4830977.1"/>
    <property type="molecule type" value="Genomic_DNA"/>
</dbReference>
<reference evidence="2" key="1">
    <citation type="journal article" date="2019" name="Int. J. Syst. Evol. Microbiol.">
        <title>The Global Catalogue of Microorganisms (GCM) 10K type strain sequencing project: providing services to taxonomists for standard genome sequencing and annotation.</title>
        <authorList>
            <consortium name="The Broad Institute Genomics Platform"/>
            <consortium name="The Broad Institute Genome Sequencing Center for Infectious Disease"/>
            <person name="Wu L."/>
            <person name="Ma J."/>
        </authorList>
    </citation>
    <scope>NUCLEOTIDE SEQUENCE [LARGE SCALE GENOMIC DNA]</scope>
    <source>
        <strain evidence="2">JCM 18326</strain>
    </source>
</reference>
<dbReference type="Pfam" id="PF19515">
    <property type="entry name" value="DUF6048"/>
    <property type="match status" value="1"/>
</dbReference>
<dbReference type="InterPro" id="IPR046111">
    <property type="entry name" value="DUF6048"/>
</dbReference>
<protein>
    <recommendedName>
        <fullName evidence="3">Outer membrane protein beta-barrel domain-containing protein</fullName>
    </recommendedName>
</protein>